<dbReference type="InterPro" id="IPR032710">
    <property type="entry name" value="NTF2-like_dom_sf"/>
</dbReference>
<reference evidence="2 3" key="2">
    <citation type="submission" date="2019-09" db="EMBL/GenBank/DDBJ databases">
        <authorList>
            <person name="Jin C."/>
        </authorList>
    </citation>
    <scope>NUCLEOTIDE SEQUENCE [LARGE SCALE GENOMIC DNA]</scope>
    <source>
        <strain evidence="2 3">AN110305</strain>
    </source>
</reference>
<dbReference type="AlphaFoldDB" id="A0A5B2XVV3"/>
<protein>
    <submittedName>
        <fullName evidence="2">Nuclear transport factor 2 family protein</fullName>
    </submittedName>
</protein>
<accession>A0A5B2XVV3</accession>
<feature type="domain" description="SnoaL-like" evidence="1">
    <location>
        <begin position="8"/>
        <end position="113"/>
    </location>
</feature>
<dbReference type="RefSeq" id="WP_149847439.1">
    <property type="nucleotide sequence ID" value="NZ_VUOB01000001.1"/>
</dbReference>
<gene>
    <name evidence="2" type="ORF">F0L68_00950</name>
</gene>
<sequence>MSDALDLVRAHYAASDRGDVEGMLAVLAPGATWTEAAGSPYGGTYVGAEQIIDGVLARIGCDWADFTVTVEELVDGGTAVVALGRYAGTHRSTGQEATARFAHVWHVTDGQVSSFEQIADTAALEPR</sequence>
<dbReference type="Proteomes" id="UP000323454">
    <property type="component" value="Unassembled WGS sequence"/>
</dbReference>
<dbReference type="Gene3D" id="3.10.450.50">
    <property type="match status" value="1"/>
</dbReference>
<dbReference type="Pfam" id="PF12680">
    <property type="entry name" value="SnoaL_2"/>
    <property type="match status" value="1"/>
</dbReference>
<keyword evidence="3" id="KW-1185">Reference proteome</keyword>
<evidence type="ECO:0000313" key="2">
    <source>
        <dbReference type="EMBL" id="KAA2267130.1"/>
    </source>
</evidence>
<organism evidence="2 3">
    <name type="scientific">Solihabitans fulvus</name>
    <dbReference type="NCBI Taxonomy" id="1892852"/>
    <lineage>
        <taxon>Bacteria</taxon>
        <taxon>Bacillati</taxon>
        <taxon>Actinomycetota</taxon>
        <taxon>Actinomycetes</taxon>
        <taxon>Pseudonocardiales</taxon>
        <taxon>Pseudonocardiaceae</taxon>
        <taxon>Solihabitans</taxon>
    </lineage>
</organism>
<reference evidence="2 3" key="1">
    <citation type="submission" date="2019-09" db="EMBL/GenBank/DDBJ databases">
        <title>Goodfellowia gen. nov., a new genus of the Pseudonocardineae related to Actinoalloteichus, containing Goodfellowia coeruleoviolacea gen. nov., comb. nov. gen. nov., comb. nov.</title>
        <authorList>
            <person name="Labeda D."/>
        </authorList>
    </citation>
    <scope>NUCLEOTIDE SEQUENCE [LARGE SCALE GENOMIC DNA]</scope>
    <source>
        <strain evidence="2 3">AN110305</strain>
    </source>
</reference>
<dbReference type="SUPFAM" id="SSF54427">
    <property type="entry name" value="NTF2-like"/>
    <property type="match status" value="1"/>
</dbReference>
<proteinExistence type="predicted"/>
<dbReference type="EMBL" id="VUOB01000001">
    <property type="protein sequence ID" value="KAA2267130.1"/>
    <property type="molecule type" value="Genomic_DNA"/>
</dbReference>
<evidence type="ECO:0000259" key="1">
    <source>
        <dbReference type="Pfam" id="PF12680"/>
    </source>
</evidence>
<dbReference type="OrthoDB" id="8451859at2"/>
<dbReference type="PANTHER" id="PTHR41252:SF1">
    <property type="entry name" value="BLR2505 PROTEIN"/>
    <property type="match status" value="1"/>
</dbReference>
<dbReference type="InterPro" id="IPR037401">
    <property type="entry name" value="SnoaL-like"/>
</dbReference>
<comment type="caution">
    <text evidence="2">The sequence shown here is derived from an EMBL/GenBank/DDBJ whole genome shotgun (WGS) entry which is preliminary data.</text>
</comment>
<dbReference type="PANTHER" id="PTHR41252">
    <property type="entry name" value="BLR2505 PROTEIN"/>
    <property type="match status" value="1"/>
</dbReference>
<evidence type="ECO:0000313" key="3">
    <source>
        <dbReference type="Proteomes" id="UP000323454"/>
    </source>
</evidence>
<name>A0A5B2XVV3_9PSEU</name>